<evidence type="ECO:0000313" key="7">
    <source>
        <dbReference type="EMBL" id="KAK0640058.1"/>
    </source>
</evidence>
<keyword evidence="7" id="KW-0560">Oxidoreductase</keyword>
<keyword evidence="8" id="KW-1185">Reference proteome</keyword>
<keyword evidence="7" id="KW-0503">Monooxygenase</keyword>
<dbReference type="GO" id="GO:0016705">
    <property type="term" value="F:oxidoreductase activity, acting on paired donors, with incorporation or reduction of molecular oxygen"/>
    <property type="evidence" value="ECO:0007669"/>
    <property type="project" value="InterPro"/>
</dbReference>
<dbReference type="InterPro" id="IPR001128">
    <property type="entry name" value="Cyt_P450"/>
</dbReference>
<keyword evidence="3" id="KW-0349">Heme</keyword>
<reference evidence="7" key="1">
    <citation type="submission" date="2023-06" db="EMBL/GenBank/DDBJ databases">
        <title>Multi-omics analyses reveal the molecular pathogenesis toolkit of Lasiodiplodia hormozganensis, a cross-kingdom pathogen.</title>
        <authorList>
            <person name="Felix C."/>
            <person name="Meneses R."/>
            <person name="Goncalves M.F.M."/>
            <person name="Tilleman L."/>
            <person name="Duarte A.S."/>
            <person name="Jorrin-Novo J.V."/>
            <person name="Van De Peer Y."/>
            <person name="Deforce D."/>
            <person name="Van Nieuwerburgh F."/>
            <person name="Esteves A.C."/>
            <person name="Alves A."/>
        </authorList>
    </citation>
    <scope>NUCLEOTIDE SEQUENCE</scope>
    <source>
        <strain evidence="7">CBS 339.90</strain>
    </source>
</reference>
<name>A0AA40CJS3_9PEZI</name>
<comment type="cofactor">
    <cofactor evidence="1">
        <name>heme</name>
        <dbReference type="ChEBI" id="CHEBI:30413"/>
    </cofactor>
</comment>
<keyword evidence="6" id="KW-1133">Transmembrane helix</keyword>
<dbReference type="GO" id="GO:0004497">
    <property type="term" value="F:monooxygenase activity"/>
    <property type="evidence" value="ECO:0007669"/>
    <property type="project" value="UniProtKB-KW"/>
</dbReference>
<dbReference type="GO" id="GO:0005506">
    <property type="term" value="F:iron ion binding"/>
    <property type="evidence" value="ECO:0007669"/>
    <property type="project" value="InterPro"/>
</dbReference>
<dbReference type="PANTHER" id="PTHR24305">
    <property type="entry name" value="CYTOCHROME P450"/>
    <property type="match status" value="1"/>
</dbReference>
<organism evidence="7 8">
    <name type="scientific">Lasiodiplodia hormozganensis</name>
    <dbReference type="NCBI Taxonomy" id="869390"/>
    <lineage>
        <taxon>Eukaryota</taxon>
        <taxon>Fungi</taxon>
        <taxon>Dikarya</taxon>
        <taxon>Ascomycota</taxon>
        <taxon>Pezizomycotina</taxon>
        <taxon>Dothideomycetes</taxon>
        <taxon>Dothideomycetes incertae sedis</taxon>
        <taxon>Botryosphaeriales</taxon>
        <taxon>Botryosphaeriaceae</taxon>
        <taxon>Lasiodiplodia</taxon>
    </lineage>
</organism>
<evidence type="ECO:0000256" key="6">
    <source>
        <dbReference type="SAM" id="Phobius"/>
    </source>
</evidence>
<evidence type="ECO:0000256" key="4">
    <source>
        <dbReference type="ARBA" id="ARBA00022723"/>
    </source>
</evidence>
<comment type="caution">
    <text evidence="7">The sequence shown here is derived from an EMBL/GenBank/DDBJ whole genome shotgun (WGS) entry which is preliminary data.</text>
</comment>
<dbReference type="Gene3D" id="1.10.630.10">
    <property type="entry name" value="Cytochrome P450"/>
    <property type="match status" value="1"/>
</dbReference>
<dbReference type="AlphaFoldDB" id="A0AA40CJS3"/>
<keyword evidence="4" id="KW-0479">Metal-binding</keyword>
<dbReference type="PANTHER" id="PTHR24305:SF210">
    <property type="entry name" value="CYTOCHROME P450 MONOOXYGENASE ASQL-RELATED"/>
    <property type="match status" value="1"/>
</dbReference>
<proteinExistence type="inferred from homology"/>
<dbReference type="CDD" id="cd11058">
    <property type="entry name" value="CYP60B-like"/>
    <property type="match status" value="1"/>
</dbReference>
<dbReference type="SUPFAM" id="SSF48264">
    <property type="entry name" value="Cytochrome P450"/>
    <property type="match status" value="1"/>
</dbReference>
<keyword evidence="6" id="KW-0812">Transmembrane</keyword>
<dbReference type="EMBL" id="JAUJDW010000091">
    <property type="protein sequence ID" value="KAK0640058.1"/>
    <property type="molecule type" value="Genomic_DNA"/>
</dbReference>
<evidence type="ECO:0000256" key="3">
    <source>
        <dbReference type="ARBA" id="ARBA00022617"/>
    </source>
</evidence>
<protein>
    <submittedName>
        <fullName evidence="7">Cytochrome P450 monooxygenase rdc4</fullName>
    </submittedName>
</protein>
<evidence type="ECO:0000313" key="8">
    <source>
        <dbReference type="Proteomes" id="UP001175001"/>
    </source>
</evidence>
<keyword evidence="5" id="KW-0408">Iron</keyword>
<dbReference type="GO" id="GO:0020037">
    <property type="term" value="F:heme binding"/>
    <property type="evidence" value="ECO:0007669"/>
    <property type="project" value="InterPro"/>
</dbReference>
<dbReference type="Pfam" id="PF00067">
    <property type="entry name" value="p450"/>
    <property type="match status" value="1"/>
</dbReference>
<feature type="transmembrane region" description="Helical" evidence="6">
    <location>
        <begin position="278"/>
        <end position="300"/>
    </location>
</feature>
<evidence type="ECO:0000256" key="1">
    <source>
        <dbReference type="ARBA" id="ARBA00001971"/>
    </source>
</evidence>
<dbReference type="InterPro" id="IPR050121">
    <property type="entry name" value="Cytochrome_P450_monoxygenase"/>
</dbReference>
<gene>
    <name evidence="7" type="primary">rdc4_9</name>
    <name evidence="7" type="ORF">DIS24_g9763</name>
</gene>
<comment type="similarity">
    <text evidence="2">Belongs to the cytochrome P450 family.</text>
</comment>
<accession>A0AA40CJS3</accession>
<keyword evidence="6" id="KW-0472">Membrane</keyword>
<sequence>MQFVLGFVSTCVYNIFFHPLRNYPGPKYAAATDLVFKFASLRGDVVPWTHQIHEKYGEAVRLGPNRLSFISPQAWKDIYGHRTGGKKSNPKDVKFYTPEPNGEPSIFAISADDEHSVVRRIFSAAFSDKALKQQEPLVRTYIDQLIQAMRNVSETSQNSEIDIVRLLNFATFDIIGDLTFGEPLGLLQRSDYTPWVTAIFDGIKAGAFINNMQEYAIGRFALGLIPALREKRKAHFDHTAERVDRRLANGSEKPDFWNLILGSNKGKMTVPQMHAHGAVFMLAGTETTATLLSGLVYLLLKNPDKMEKLIEEVRQMQSEEDLTFENLARMQYLAACLQEGFRCYPPVAVGLPRVTPPGGNSICGKWVPENVTVPLLCRTPS</sequence>
<evidence type="ECO:0000256" key="2">
    <source>
        <dbReference type="ARBA" id="ARBA00010617"/>
    </source>
</evidence>
<dbReference type="InterPro" id="IPR036396">
    <property type="entry name" value="Cyt_P450_sf"/>
</dbReference>
<dbReference type="Proteomes" id="UP001175001">
    <property type="component" value="Unassembled WGS sequence"/>
</dbReference>
<evidence type="ECO:0000256" key="5">
    <source>
        <dbReference type="ARBA" id="ARBA00023004"/>
    </source>
</evidence>